<evidence type="ECO:0000256" key="1">
    <source>
        <dbReference type="SAM" id="MobiDB-lite"/>
    </source>
</evidence>
<sequence>MTSDADYDPYGRPEAPTSDPTAQVTRFGYAGEYTDPTGYVYLRARYYDPTSAQFLTRDPLEATTANPYGYTDGNPLQHTDPLGLDWLQDAGDWSAAFGDTITLGATKWVRGKLGVDDAVNYCSTFYTWGGVGGGIASVAPVGAASLGLGRAVSWVAGRSPAIAAGLGRAGAVATAGMNRIATAVSARVGTALAYEADRGAVALGRARALGDDVVLARGGATPPIALLVAQASM</sequence>
<protein>
    <submittedName>
        <fullName evidence="2">RHS repeat-associated core domain-containing protein</fullName>
    </submittedName>
</protein>
<dbReference type="PANTHER" id="PTHR32305">
    <property type="match status" value="1"/>
</dbReference>
<dbReference type="Gene3D" id="2.180.10.10">
    <property type="entry name" value="RHS repeat-associated core"/>
    <property type="match status" value="1"/>
</dbReference>
<accession>A0ABY5K8H1</accession>
<dbReference type="EMBL" id="CP101989">
    <property type="protein sequence ID" value="UUI65365.1"/>
    <property type="molecule type" value="Genomic_DNA"/>
</dbReference>
<reference evidence="2 3" key="1">
    <citation type="submission" date="2022-07" db="EMBL/GenBank/DDBJ databases">
        <title>Novel species in genus cellulomonas.</title>
        <authorList>
            <person name="Ye L."/>
        </authorList>
    </citation>
    <scope>NUCLEOTIDE SEQUENCE [LARGE SCALE GENOMIC DNA]</scope>
    <source>
        <strain evidence="3">zg-Y908</strain>
    </source>
</reference>
<evidence type="ECO:0000313" key="2">
    <source>
        <dbReference type="EMBL" id="UUI65365.1"/>
    </source>
</evidence>
<feature type="region of interest" description="Disordered" evidence="1">
    <location>
        <begin position="1"/>
        <end position="23"/>
    </location>
</feature>
<dbReference type="NCBIfam" id="TIGR03696">
    <property type="entry name" value="Rhs_assc_core"/>
    <property type="match status" value="1"/>
</dbReference>
<gene>
    <name evidence="2" type="ORF">NP075_01080</name>
</gene>
<evidence type="ECO:0000313" key="3">
    <source>
        <dbReference type="Proteomes" id="UP001317322"/>
    </source>
</evidence>
<name>A0ABY5K8H1_9CELL</name>
<proteinExistence type="predicted"/>
<dbReference type="InterPro" id="IPR022385">
    <property type="entry name" value="Rhs_assc_core"/>
</dbReference>
<dbReference type="RefSeq" id="WP_227564649.1">
    <property type="nucleotide sequence ID" value="NZ_CP101989.1"/>
</dbReference>
<dbReference type="Proteomes" id="UP001317322">
    <property type="component" value="Chromosome"/>
</dbReference>
<organism evidence="2 3">
    <name type="scientific">Cellulomonas wangsupingiae</name>
    <dbReference type="NCBI Taxonomy" id="2968085"/>
    <lineage>
        <taxon>Bacteria</taxon>
        <taxon>Bacillati</taxon>
        <taxon>Actinomycetota</taxon>
        <taxon>Actinomycetes</taxon>
        <taxon>Micrococcales</taxon>
        <taxon>Cellulomonadaceae</taxon>
        <taxon>Cellulomonas</taxon>
    </lineage>
</organism>
<dbReference type="InterPro" id="IPR050708">
    <property type="entry name" value="T6SS_VgrG/RHS"/>
</dbReference>
<dbReference type="PANTHER" id="PTHR32305:SF15">
    <property type="entry name" value="PROTEIN RHSA-RELATED"/>
    <property type="match status" value="1"/>
</dbReference>
<keyword evidence="3" id="KW-1185">Reference proteome</keyword>